<sequence length="196" mass="23885">MTKSNFYHLTEEKQQRIEEAIYCEFSEYGYEQASINRMIKEAKISRGAFYLYFEDKKDAFHHILTVTFINPLKEEMEKVVPQRYNVLDYTALCFQALYPLLLQHQTFSMSWLNEVSFLEWDWFIQKLQEEKIYQWERTKLDTLRFRSKYEQQEIFFLLSSVLFHQLQRNLMEKKTPELAKTDLLKSLLILKVGFQR</sequence>
<comment type="caution">
    <text evidence="4">The sequence shown here is derived from an EMBL/GenBank/DDBJ whole genome shotgun (WGS) entry which is preliminary data.</text>
</comment>
<dbReference type="PROSITE" id="PS50977">
    <property type="entry name" value="HTH_TETR_2"/>
    <property type="match status" value="1"/>
</dbReference>
<evidence type="ECO:0000256" key="1">
    <source>
        <dbReference type="ARBA" id="ARBA00023125"/>
    </source>
</evidence>
<dbReference type="PATRIC" id="fig|1234409.3.peg.536"/>
<dbReference type="Proteomes" id="UP000016057">
    <property type="component" value="Unassembled WGS sequence"/>
</dbReference>
<reference evidence="4 5" key="1">
    <citation type="journal article" date="2013" name="Genome Announc.">
        <title>Draft Genome Sequence of Catellicoccus marimammalium, a Novel Species Commonly Found in Gull Feces.</title>
        <authorList>
            <person name="Weigand M.R."/>
            <person name="Ryu H."/>
            <person name="Bozcek L."/>
            <person name="Konstantinidis K.T."/>
            <person name="Santo Domingo J.W."/>
        </authorList>
    </citation>
    <scope>NUCLEOTIDE SEQUENCE [LARGE SCALE GENOMIC DNA]</scope>
    <source>
        <strain evidence="4 5">M35/04/3</strain>
    </source>
</reference>
<dbReference type="InterPro" id="IPR001647">
    <property type="entry name" value="HTH_TetR"/>
</dbReference>
<dbReference type="PANTHER" id="PTHR43479">
    <property type="entry name" value="ACREF/ENVCD OPERON REPRESSOR-RELATED"/>
    <property type="match status" value="1"/>
</dbReference>
<dbReference type="eggNOG" id="COG1309">
    <property type="taxonomic scope" value="Bacteria"/>
</dbReference>
<name>K8Z8N2_9ENTE</name>
<dbReference type="STRING" id="1234409.C683_0586"/>
<keyword evidence="1 2" id="KW-0238">DNA-binding</keyword>
<feature type="DNA-binding region" description="H-T-H motif" evidence="2">
    <location>
        <begin position="34"/>
        <end position="53"/>
    </location>
</feature>
<dbReference type="GO" id="GO:0003677">
    <property type="term" value="F:DNA binding"/>
    <property type="evidence" value="ECO:0007669"/>
    <property type="project" value="UniProtKB-UniRule"/>
</dbReference>
<protein>
    <submittedName>
        <fullName evidence="4">Transcriptional regulator, TetR family</fullName>
    </submittedName>
</protein>
<evidence type="ECO:0000313" key="5">
    <source>
        <dbReference type="Proteomes" id="UP000016057"/>
    </source>
</evidence>
<dbReference type="PANTHER" id="PTHR43479:SF11">
    <property type="entry name" value="ACREF_ENVCD OPERON REPRESSOR-RELATED"/>
    <property type="match status" value="1"/>
</dbReference>
<organism evidence="4 5">
    <name type="scientific">Catellicoccus marimammalium M35/04/3</name>
    <dbReference type="NCBI Taxonomy" id="1234409"/>
    <lineage>
        <taxon>Bacteria</taxon>
        <taxon>Bacillati</taxon>
        <taxon>Bacillota</taxon>
        <taxon>Bacilli</taxon>
        <taxon>Lactobacillales</taxon>
        <taxon>Enterococcaceae</taxon>
        <taxon>Catellicoccus</taxon>
    </lineage>
</organism>
<dbReference type="EMBL" id="AMYT01000017">
    <property type="protein sequence ID" value="EKU27255.1"/>
    <property type="molecule type" value="Genomic_DNA"/>
</dbReference>
<dbReference type="SUPFAM" id="SSF46689">
    <property type="entry name" value="Homeodomain-like"/>
    <property type="match status" value="1"/>
</dbReference>
<evidence type="ECO:0000313" key="4">
    <source>
        <dbReference type="EMBL" id="EKU27255.1"/>
    </source>
</evidence>
<accession>K8Z8N2</accession>
<evidence type="ECO:0000259" key="3">
    <source>
        <dbReference type="PROSITE" id="PS50977"/>
    </source>
</evidence>
<evidence type="ECO:0000256" key="2">
    <source>
        <dbReference type="PROSITE-ProRule" id="PRU00335"/>
    </source>
</evidence>
<dbReference type="Pfam" id="PF00440">
    <property type="entry name" value="TetR_N"/>
    <property type="match status" value="1"/>
</dbReference>
<dbReference type="AlphaFoldDB" id="K8Z8N2"/>
<dbReference type="InterPro" id="IPR009057">
    <property type="entry name" value="Homeodomain-like_sf"/>
</dbReference>
<dbReference type="InterPro" id="IPR050624">
    <property type="entry name" value="HTH-type_Tx_Regulator"/>
</dbReference>
<feature type="domain" description="HTH tetR-type" evidence="3">
    <location>
        <begin position="11"/>
        <end position="71"/>
    </location>
</feature>
<gene>
    <name evidence="4" type="ORF">C683_0586</name>
</gene>
<proteinExistence type="predicted"/>
<dbReference type="RefSeq" id="WP_009489850.1">
    <property type="nucleotide sequence ID" value="NZ_AMYT01000017.1"/>
</dbReference>
<keyword evidence="5" id="KW-1185">Reference proteome</keyword>
<dbReference type="OrthoDB" id="9812484at2"/>
<dbReference type="Gene3D" id="1.10.357.10">
    <property type="entry name" value="Tetracycline Repressor, domain 2"/>
    <property type="match status" value="1"/>
</dbReference>